<dbReference type="EMBL" id="WJBH02000001">
    <property type="protein sequence ID" value="KAI9565393.1"/>
    <property type="molecule type" value="Genomic_DNA"/>
</dbReference>
<reference evidence="1 2" key="1">
    <citation type="submission" date="2022-05" db="EMBL/GenBank/DDBJ databases">
        <title>A multi-omics perspective on studying reproductive biology in Daphnia sinensis.</title>
        <authorList>
            <person name="Jia J."/>
        </authorList>
    </citation>
    <scope>NUCLEOTIDE SEQUENCE [LARGE SCALE GENOMIC DNA]</scope>
    <source>
        <strain evidence="1 2">WSL</strain>
    </source>
</reference>
<protein>
    <submittedName>
        <fullName evidence="1">Uncharacterized protein</fullName>
    </submittedName>
</protein>
<proteinExistence type="predicted"/>
<name>A0AAD5Q196_9CRUS</name>
<evidence type="ECO:0000313" key="1">
    <source>
        <dbReference type="EMBL" id="KAI9565393.1"/>
    </source>
</evidence>
<comment type="caution">
    <text evidence="1">The sequence shown here is derived from an EMBL/GenBank/DDBJ whole genome shotgun (WGS) entry which is preliminary data.</text>
</comment>
<dbReference type="AlphaFoldDB" id="A0AAD5Q196"/>
<keyword evidence="2" id="KW-1185">Reference proteome</keyword>
<sequence length="72" mass="7936">MVLLTYFGVCSETQHMAAVVQLAFDFLISRYNRLTAGVSQISPIENSIQLIDKSSQVILTALAFTNPMPFAL</sequence>
<gene>
    <name evidence="1" type="ORF">GHT06_009185</name>
</gene>
<organism evidence="1 2">
    <name type="scientific">Daphnia sinensis</name>
    <dbReference type="NCBI Taxonomy" id="1820382"/>
    <lineage>
        <taxon>Eukaryota</taxon>
        <taxon>Metazoa</taxon>
        <taxon>Ecdysozoa</taxon>
        <taxon>Arthropoda</taxon>
        <taxon>Crustacea</taxon>
        <taxon>Branchiopoda</taxon>
        <taxon>Diplostraca</taxon>
        <taxon>Cladocera</taxon>
        <taxon>Anomopoda</taxon>
        <taxon>Daphniidae</taxon>
        <taxon>Daphnia</taxon>
        <taxon>Daphnia similis group</taxon>
    </lineage>
</organism>
<dbReference type="Proteomes" id="UP000820818">
    <property type="component" value="Linkage Group LG1"/>
</dbReference>
<evidence type="ECO:0000313" key="2">
    <source>
        <dbReference type="Proteomes" id="UP000820818"/>
    </source>
</evidence>
<accession>A0AAD5Q196</accession>